<evidence type="ECO:0000256" key="2">
    <source>
        <dbReference type="ARBA" id="ARBA00023125"/>
    </source>
</evidence>
<name>A0A369TC08_9PROT</name>
<feature type="compositionally biased region" description="Basic and acidic residues" evidence="5">
    <location>
        <begin position="177"/>
        <end position="202"/>
    </location>
</feature>
<dbReference type="PANTHER" id="PTHR47506">
    <property type="entry name" value="TRANSCRIPTIONAL REGULATORY PROTEIN"/>
    <property type="match status" value="1"/>
</dbReference>
<dbReference type="SUPFAM" id="SSF48498">
    <property type="entry name" value="Tetracyclin repressor-like, C-terminal domain"/>
    <property type="match status" value="1"/>
</dbReference>
<keyword evidence="1" id="KW-0805">Transcription regulation</keyword>
<keyword evidence="2 4" id="KW-0238">DNA-binding</keyword>
<dbReference type="InterPro" id="IPR001647">
    <property type="entry name" value="HTH_TetR"/>
</dbReference>
<dbReference type="GO" id="GO:0003677">
    <property type="term" value="F:DNA binding"/>
    <property type="evidence" value="ECO:0007669"/>
    <property type="project" value="UniProtKB-UniRule"/>
</dbReference>
<gene>
    <name evidence="7" type="ORF">DRB17_06765</name>
</gene>
<accession>A0A369TC08</accession>
<evidence type="ECO:0000256" key="1">
    <source>
        <dbReference type="ARBA" id="ARBA00023015"/>
    </source>
</evidence>
<dbReference type="Gene3D" id="1.10.357.10">
    <property type="entry name" value="Tetracycline Repressor, domain 2"/>
    <property type="match status" value="1"/>
</dbReference>
<proteinExistence type="predicted"/>
<dbReference type="Pfam" id="PF00440">
    <property type="entry name" value="TetR_N"/>
    <property type="match status" value="1"/>
</dbReference>
<evidence type="ECO:0000256" key="5">
    <source>
        <dbReference type="SAM" id="MobiDB-lite"/>
    </source>
</evidence>
<protein>
    <submittedName>
        <fullName evidence="7">TetR/AcrR family transcriptional regulator</fullName>
    </submittedName>
</protein>
<dbReference type="EMBL" id="QPMH01000004">
    <property type="protein sequence ID" value="RDD62853.1"/>
    <property type="molecule type" value="Genomic_DNA"/>
</dbReference>
<dbReference type="Proteomes" id="UP000253941">
    <property type="component" value="Unassembled WGS sequence"/>
</dbReference>
<feature type="region of interest" description="Disordered" evidence="5">
    <location>
        <begin position="171"/>
        <end position="202"/>
    </location>
</feature>
<sequence>MTNATHRRRSPARDRLVEAASQLFYQEGLNRVGVERIIETAGVARMTFYRHFPSKTDLVETVLEERSKRISEWLIEETNASVADPYQRLLVMFDKLENRLAVPGFRGCAALNFASEVADSGSRVSDIARRHKETERQYIEDNARAAGLANPAELSHTLMLLMNGALSLGQLQNSPEPARHARRTAERLVEEARPPQVREESA</sequence>
<dbReference type="SUPFAM" id="SSF46689">
    <property type="entry name" value="Homeodomain-like"/>
    <property type="match status" value="1"/>
</dbReference>
<reference evidence="7 8" key="1">
    <citation type="submission" date="2018-07" db="EMBL/GenBank/DDBJ databases">
        <title>Venubactetium sediminum gen. nov., sp. nov., isolated from a marine solar saltern.</title>
        <authorList>
            <person name="Wang S."/>
        </authorList>
    </citation>
    <scope>NUCLEOTIDE SEQUENCE [LARGE SCALE GENOMIC DNA]</scope>
    <source>
        <strain evidence="7 8">WD2A32</strain>
    </source>
</reference>
<evidence type="ECO:0000256" key="3">
    <source>
        <dbReference type="ARBA" id="ARBA00023163"/>
    </source>
</evidence>
<comment type="caution">
    <text evidence="7">The sequence shown here is derived from an EMBL/GenBank/DDBJ whole genome shotgun (WGS) entry which is preliminary data.</text>
</comment>
<dbReference type="AlphaFoldDB" id="A0A369TC08"/>
<dbReference type="PROSITE" id="PS50977">
    <property type="entry name" value="HTH_TETR_2"/>
    <property type="match status" value="1"/>
</dbReference>
<dbReference type="PRINTS" id="PR00455">
    <property type="entry name" value="HTHTETR"/>
</dbReference>
<dbReference type="PANTHER" id="PTHR47506:SF1">
    <property type="entry name" value="HTH-TYPE TRANSCRIPTIONAL REGULATOR YJDC"/>
    <property type="match status" value="1"/>
</dbReference>
<dbReference type="RefSeq" id="WP_114581428.1">
    <property type="nucleotide sequence ID" value="NZ_QPMH01000004.1"/>
</dbReference>
<dbReference type="Pfam" id="PF16925">
    <property type="entry name" value="TetR_C_13"/>
    <property type="match status" value="1"/>
</dbReference>
<evidence type="ECO:0000313" key="7">
    <source>
        <dbReference type="EMBL" id="RDD62853.1"/>
    </source>
</evidence>
<evidence type="ECO:0000259" key="6">
    <source>
        <dbReference type="PROSITE" id="PS50977"/>
    </source>
</evidence>
<keyword evidence="3" id="KW-0804">Transcription</keyword>
<evidence type="ECO:0000256" key="4">
    <source>
        <dbReference type="PROSITE-ProRule" id="PRU00335"/>
    </source>
</evidence>
<organism evidence="7 8">
    <name type="scientific">Ferruginivarius sediminum</name>
    <dbReference type="NCBI Taxonomy" id="2661937"/>
    <lineage>
        <taxon>Bacteria</taxon>
        <taxon>Pseudomonadati</taxon>
        <taxon>Pseudomonadota</taxon>
        <taxon>Alphaproteobacteria</taxon>
        <taxon>Rhodospirillales</taxon>
        <taxon>Rhodospirillaceae</taxon>
        <taxon>Ferruginivarius</taxon>
    </lineage>
</organism>
<evidence type="ECO:0000313" key="8">
    <source>
        <dbReference type="Proteomes" id="UP000253941"/>
    </source>
</evidence>
<feature type="domain" description="HTH tetR-type" evidence="6">
    <location>
        <begin position="10"/>
        <end position="70"/>
    </location>
</feature>
<dbReference type="InterPro" id="IPR036271">
    <property type="entry name" value="Tet_transcr_reg_TetR-rel_C_sf"/>
</dbReference>
<feature type="DNA-binding region" description="H-T-H motif" evidence="4">
    <location>
        <begin position="33"/>
        <end position="52"/>
    </location>
</feature>
<dbReference type="InterPro" id="IPR011075">
    <property type="entry name" value="TetR_C"/>
</dbReference>
<keyword evidence="8" id="KW-1185">Reference proteome</keyword>
<dbReference type="InterPro" id="IPR009057">
    <property type="entry name" value="Homeodomain-like_sf"/>
</dbReference>